<name>A0A0F9VFH0_9ZZZZ</name>
<accession>A0A0F9VFH0</accession>
<proteinExistence type="predicted"/>
<dbReference type="EMBL" id="LAZR01000051">
    <property type="protein sequence ID" value="KKN98542.1"/>
    <property type="molecule type" value="Genomic_DNA"/>
</dbReference>
<dbReference type="AlphaFoldDB" id="A0A0F9VFH0"/>
<comment type="caution">
    <text evidence="1">The sequence shown here is derived from an EMBL/GenBank/DDBJ whole genome shotgun (WGS) entry which is preliminary data.</text>
</comment>
<evidence type="ECO:0000313" key="1">
    <source>
        <dbReference type="EMBL" id="KKN98542.1"/>
    </source>
</evidence>
<gene>
    <name evidence="1" type="ORF">LCGC14_0146530</name>
</gene>
<reference evidence="1" key="1">
    <citation type="journal article" date="2015" name="Nature">
        <title>Complex archaea that bridge the gap between prokaryotes and eukaryotes.</title>
        <authorList>
            <person name="Spang A."/>
            <person name="Saw J.H."/>
            <person name="Jorgensen S.L."/>
            <person name="Zaremba-Niedzwiedzka K."/>
            <person name="Martijn J."/>
            <person name="Lind A.E."/>
            <person name="van Eijk R."/>
            <person name="Schleper C."/>
            <person name="Guy L."/>
            <person name="Ettema T.J."/>
        </authorList>
    </citation>
    <scope>NUCLEOTIDE SEQUENCE</scope>
</reference>
<organism evidence="1">
    <name type="scientific">marine sediment metagenome</name>
    <dbReference type="NCBI Taxonomy" id="412755"/>
    <lineage>
        <taxon>unclassified sequences</taxon>
        <taxon>metagenomes</taxon>
        <taxon>ecological metagenomes</taxon>
    </lineage>
</organism>
<protein>
    <submittedName>
        <fullName evidence="1">Uncharacterized protein</fullName>
    </submittedName>
</protein>
<sequence length="210" mass="23911">MTTKLWNKNPLTKQQIRIYLYELQSIVGARSPEDTRGKLGKFVIVLKTGDPKVYPHRQLSKKDRKTIKHFYYLESRKKSYDHGFSTSVSDAKLFNTREVAERAAGKIHETSQVMPLSEALTLDFKAHLYGYPLEEPDYKPTKKNLLDSISTEIMFFGRNPGQKIRSQTDTLVTALAKRVKTVSKQVDGLGNYLQWLGKAASVAEELGKND</sequence>